<feature type="transmembrane region" description="Helical" evidence="1">
    <location>
        <begin position="108"/>
        <end position="135"/>
    </location>
</feature>
<gene>
    <name evidence="2" type="ORF">pLM-C-273_00114</name>
</gene>
<organism evidence="2">
    <name type="scientific">Listeria monocytogenes</name>
    <dbReference type="NCBI Taxonomy" id="1639"/>
    <lineage>
        <taxon>Bacteria</taxon>
        <taxon>Bacillati</taxon>
        <taxon>Bacillota</taxon>
        <taxon>Bacilli</taxon>
        <taxon>Bacillales</taxon>
        <taxon>Listeriaceae</taxon>
        <taxon>Listeria</taxon>
    </lineage>
</organism>
<evidence type="ECO:0000313" key="2">
    <source>
        <dbReference type="EMBL" id="AOA49308.1"/>
    </source>
</evidence>
<proteinExistence type="predicted"/>
<name>A0A1B2LR41_LISMN</name>
<accession>A0A1B2LR41</accession>
<protein>
    <recommendedName>
        <fullName evidence="3">DUF334 domain-containing protein</fullName>
    </recommendedName>
</protein>
<geneLocation type="plasmid" evidence="2">
    <name>pLM-C-273</name>
</geneLocation>
<dbReference type="Pfam" id="PF03904">
    <property type="entry name" value="DUF334"/>
    <property type="match status" value="1"/>
</dbReference>
<evidence type="ECO:0008006" key="3">
    <source>
        <dbReference type="Google" id="ProtNLM"/>
    </source>
</evidence>
<keyword evidence="1" id="KW-0812">Transmembrane</keyword>
<keyword evidence="2" id="KW-0614">Plasmid</keyword>
<dbReference type="AlphaFoldDB" id="A0A1B2LR41"/>
<reference evidence="2" key="1">
    <citation type="submission" date="2016-06" db="EMBL/GenBank/DDBJ databases">
        <title>Sequence of Listeria monocytogenes plasmid pLM-C-273 carrying genes related to stress resistance.</title>
        <authorList>
            <person name="Liang L."/>
            <person name="Gnaneshan S."/>
            <person name="Garduno R.A."/>
            <person name="Mallo G.V."/>
        </authorList>
    </citation>
    <scope>NUCLEOTIDE SEQUENCE</scope>
    <source>
        <strain evidence="2">LM-C-273</strain>
        <plasmid evidence="2">pLM-C-273</plasmid>
    </source>
</reference>
<keyword evidence="1" id="KW-0472">Membrane</keyword>
<sequence length="184" mass="21688">MNVLENLESNHEKTTLNLSNEDKLYITKLTERIKRSNEHKINIEIDDKLGKLIQQKIDKNLDKKIPDFHSTQTMERFKQSLLSIEQKQERLDDSLESVHKWSMYFKSLLMLSLFAVLLISVVATFMGGLFNVLGFDHMYKGLEYQIKHSEGFVAFLWHLGYLIPYLLLATLIWLLFALNDKFKY</sequence>
<feature type="transmembrane region" description="Helical" evidence="1">
    <location>
        <begin position="155"/>
        <end position="178"/>
    </location>
</feature>
<keyword evidence="1" id="KW-1133">Transmembrane helix</keyword>
<dbReference type="EMBL" id="KX467253">
    <property type="protein sequence ID" value="AOA49308.1"/>
    <property type="molecule type" value="Genomic_DNA"/>
</dbReference>
<evidence type="ECO:0000256" key="1">
    <source>
        <dbReference type="SAM" id="Phobius"/>
    </source>
</evidence>
<dbReference type="InterPro" id="IPR005602">
    <property type="entry name" value="DUF334"/>
</dbReference>